<reference evidence="2 3" key="1">
    <citation type="journal article" date="2015" name="Proc. Natl. Acad. Sci. U.S.A.">
        <title>The resurrection genome of Boea hygrometrica: A blueprint for survival of dehydration.</title>
        <authorList>
            <person name="Xiao L."/>
            <person name="Yang G."/>
            <person name="Zhang L."/>
            <person name="Yang X."/>
            <person name="Zhao S."/>
            <person name="Ji Z."/>
            <person name="Zhou Q."/>
            <person name="Hu M."/>
            <person name="Wang Y."/>
            <person name="Chen M."/>
            <person name="Xu Y."/>
            <person name="Jin H."/>
            <person name="Xiao X."/>
            <person name="Hu G."/>
            <person name="Bao F."/>
            <person name="Hu Y."/>
            <person name="Wan P."/>
            <person name="Li L."/>
            <person name="Deng X."/>
            <person name="Kuang T."/>
            <person name="Xiang C."/>
            <person name="Zhu J.K."/>
            <person name="Oliver M.J."/>
            <person name="He Y."/>
        </authorList>
    </citation>
    <scope>NUCLEOTIDE SEQUENCE [LARGE SCALE GENOMIC DNA]</scope>
    <source>
        <strain evidence="3">cv. XS01</strain>
    </source>
</reference>
<dbReference type="InterPro" id="IPR001878">
    <property type="entry name" value="Znf_CCHC"/>
</dbReference>
<feature type="domain" description="CCHC-type" evidence="1">
    <location>
        <begin position="177"/>
        <end position="189"/>
    </location>
</feature>
<proteinExistence type="predicted"/>
<organism evidence="2 3">
    <name type="scientific">Dorcoceras hygrometricum</name>
    <dbReference type="NCBI Taxonomy" id="472368"/>
    <lineage>
        <taxon>Eukaryota</taxon>
        <taxon>Viridiplantae</taxon>
        <taxon>Streptophyta</taxon>
        <taxon>Embryophyta</taxon>
        <taxon>Tracheophyta</taxon>
        <taxon>Spermatophyta</taxon>
        <taxon>Magnoliopsida</taxon>
        <taxon>eudicotyledons</taxon>
        <taxon>Gunneridae</taxon>
        <taxon>Pentapetalae</taxon>
        <taxon>asterids</taxon>
        <taxon>lamiids</taxon>
        <taxon>Lamiales</taxon>
        <taxon>Gesneriaceae</taxon>
        <taxon>Didymocarpoideae</taxon>
        <taxon>Trichosporeae</taxon>
        <taxon>Loxocarpinae</taxon>
        <taxon>Dorcoceras</taxon>
    </lineage>
</organism>
<dbReference type="OrthoDB" id="786614at2759"/>
<dbReference type="Pfam" id="PF00098">
    <property type="entry name" value="zf-CCHC"/>
    <property type="match status" value="1"/>
</dbReference>
<evidence type="ECO:0000259" key="1">
    <source>
        <dbReference type="Pfam" id="PF00098"/>
    </source>
</evidence>
<evidence type="ECO:0000313" key="3">
    <source>
        <dbReference type="Proteomes" id="UP000250235"/>
    </source>
</evidence>
<evidence type="ECO:0000313" key="2">
    <source>
        <dbReference type="EMBL" id="KZV24530.1"/>
    </source>
</evidence>
<gene>
    <name evidence="2" type="ORF">F511_17938</name>
</gene>
<protein>
    <recommendedName>
        <fullName evidence="1">CCHC-type domain-containing protein</fullName>
    </recommendedName>
</protein>
<dbReference type="GO" id="GO:0008270">
    <property type="term" value="F:zinc ion binding"/>
    <property type="evidence" value="ECO:0007669"/>
    <property type="project" value="InterPro"/>
</dbReference>
<keyword evidence="3" id="KW-1185">Reference proteome</keyword>
<dbReference type="AlphaFoldDB" id="A0A2Z7AUH5"/>
<accession>A0A2Z7AUH5</accession>
<dbReference type="Proteomes" id="UP000250235">
    <property type="component" value="Unassembled WGS sequence"/>
</dbReference>
<sequence length="224" mass="24605">MHQISQQLMSITTNSWYKALHSKRYCSNLSKRRKFDGYAKHIDQLLIVKTQVSQRELEGVRVRQEIFFAVVVCSPCCEPEEDEEEQVFERLRPELFHMVLAGFPATYAEAVDRAVDIDAATVESSEVQASRETIEEAFELKFLWFSEFWGSGSGGGVTCGQCGGHHMTSQCRGVQGLCHNCGQPGHFARSNAIVGAVTTGFEGLPPSCGGLAGPDDHGPMISTG</sequence>
<dbReference type="EMBL" id="KV012626">
    <property type="protein sequence ID" value="KZV24530.1"/>
    <property type="molecule type" value="Genomic_DNA"/>
</dbReference>
<name>A0A2Z7AUH5_9LAMI</name>
<dbReference type="GO" id="GO:0003676">
    <property type="term" value="F:nucleic acid binding"/>
    <property type="evidence" value="ECO:0007669"/>
    <property type="project" value="InterPro"/>
</dbReference>